<organism evidence="3 4">
    <name type="scientific">Rhodnius prolixus</name>
    <name type="common">Triatomid bug</name>
    <dbReference type="NCBI Taxonomy" id="13249"/>
    <lineage>
        <taxon>Eukaryota</taxon>
        <taxon>Metazoa</taxon>
        <taxon>Ecdysozoa</taxon>
        <taxon>Arthropoda</taxon>
        <taxon>Hexapoda</taxon>
        <taxon>Insecta</taxon>
        <taxon>Pterygota</taxon>
        <taxon>Neoptera</taxon>
        <taxon>Paraneoptera</taxon>
        <taxon>Hemiptera</taxon>
        <taxon>Heteroptera</taxon>
        <taxon>Panheteroptera</taxon>
        <taxon>Cimicomorpha</taxon>
        <taxon>Reduviidae</taxon>
        <taxon>Triatominae</taxon>
        <taxon>Rhodnius</taxon>
    </lineage>
</organism>
<dbReference type="FunCoup" id="T1HCJ5">
    <property type="interactions" value="3"/>
</dbReference>
<dbReference type="GeneID" id="141449775"/>
<dbReference type="EnsemblMetazoa" id="RPRC001759-RA">
    <property type="protein sequence ID" value="RPRC001759-PA"/>
    <property type="gene ID" value="RPRC001759"/>
</dbReference>
<dbReference type="InParanoid" id="T1HCJ5"/>
<dbReference type="PANTHER" id="PTHR41155:SF1">
    <property type="entry name" value="FI19525P1"/>
    <property type="match status" value="1"/>
</dbReference>
<feature type="compositionally biased region" description="Basic residues" evidence="1">
    <location>
        <begin position="44"/>
        <end position="58"/>
    </location>
</feature>
<accession>T1HCJ5</accession>
<dbReference type="EMBL" id="ACPB03004527">
    <property type="status" value="NOT_ANNOTATED_CDS"/>
    <property type="molecule type" value="Genomic_DNA"/>
</dbReference>
<sequence length="263" mass="29950">MVKKVSKRHYLASPGTGSLGYVKPYRGYSTDGEESQRSVDYLAKNHHHHHHHHHHRRSRSAEQRPPSHMTTDGEASSDIYITSGAYRAPSEYSRGSRQSRPPSHYSYRSRPASAASTSVRTKVDKKRGVVIETMSAPNPFCPNTKGLCCLMLLLNLALILITLGFVIVIQFFEPFFVWILGIVFLIFGFMTLIGSLIYCVTVCRDVKSPDEVARGQHYWTHHWQKNIGAPPEIHYTPDDKYLTDTDHYSISEKQSANGRRSRY</sequence>
<name>T1HCJ5_RHOPR</name>
<evidence type="ECO:0000256" key="2">
    <source>
        <dbReference type="SAM" id="Phobius"/>
    </source>
</evidence>
<dbReference type="OMA" id="VIQFFQP"/>
<keyword evidence="2" id="KW-1133">Transmembrane helix</keyword>
<evidence type="ECO:0000313" key="3">
    <source>
        <dbReference type="EnsemblMetazoa" id="RPRC001759-PA"/>
    </source>
</evidence>
<dbReference type="AlphaFoldDB" id="T1HCJ5"/>
<proteinExistence type="predicted"/>
<dbReference type="HOGENOM" id="CLU_947360_0_0_1"/>
<dbReference type="eggNOG" id="ENOG502RSTS">
    <property type="taxonomic scope" value="Eukaryota"/>
</dbReference>
<feature type="compositionally biased region" description="Low complexity" evidence="1">
    <location>
        <begin position="96"/>
        <end position="120"/>
    </location>
</feature>
<dbReference type="PANTHER" id="PTHR41155">
    <property type="entry name" value="FI19525P1"/>
    <property type="match status" value="1"/>
</dbReference>
<dbReference type="RefSeq" id="XP_073975654.1">
    <property type="nucleotide sequence ID" value="XM_074119553.1"/>
</dbReference>
<keyword evidence="4" id="KW-1185">Reference proteome</keyword>
<feature type="transmembrane region" description="Helical" evidence="2">
    <location>
        <begin position="147"/>
        <end position="169"/>
    </location>
</feature>
<evidence type="ECO:0000313" key="4">
    <source>
        <dbReference type="Proteomes" id="UP000015103"/>
    </source>
</evidence>
<dbReference type="VEuPathDB" id="VectorBase:RPRC001759"/>
<evidence type="ECO:0000256" key="1">
    <source>
        <dbReference type="SAM" id="MobiDB-lite"/>
    </source>
</evidence>
<protein>
    <submittedName>
        <fullName evidence="3">Uncharacterized protein</fullName>
    </submittedName>
</protein>
<keyword evidence="2" id="KW-0812">Transmembrane</keyword>
<keyword evidence="2" id="KW-0472">Membrane</keyword>
<feature type="compositionally biased region" description="Basic residues" evidence="1">
    <location>
        <begin position="1"/>
        <end position="10"/>
    </location>
</feature>
<reference evidence="3" key="1">
    <citation type="submission" date="2015-05" db="UniProtKB">
        <authorList>
            <consortium name="EnsemblMetazoa"/>
        </authorList>
    </citation>
    <scope>IDENTIFICATION</scope>
</reference>
<feature type="region of interest" description="Disordered" evidence="1">
    <location>
        <begin position="88"/>
        <end position="120"/>
    </location>
</feature>
<dbReference type="Proteomes" id="UP000015103">
    <property type="component" value="Unassembled WGS sequence"/>
</dbReference>
<feature type="transmembrane region" description="Helical" evidence="2">
    <location>
        <begin position="175"/>
        <end position="200"/>
    </location>
</feature>
<feature type="region of interest" description="Disordered" evidence="1">
    <location>
        <begin position="1"/>
        <end position="74"/>
    </location>
</feature>